<protein>
    <submittedName>
        <fullName evidence="1">Uncharacterized protein</fullName>
    </submittedName>
</protein>
<dbReference type="EnsemblMetazoa" id="GAUT013936-RA">
    <property type="protein sequence ID" value="GAUT013936-PA"/>
    <property type="gene ID" value="GAUT013936"/>
</dbReference>
<sequence>MFDMVLLIQPPTKLLQHFSWVLPLSIFSLLGTISFSDIQQHNCCCCEYKIGQRTLSSNLTTKATLIRDNHRLTLFAVGVQQHKFEEAKDSNSERNAQEKEFRFGLRISSQTDGIESAYNSIIREQLMTV</sequence>
<dbReference type="VEuPathDB" id="VectorBase:GAUT013936"/>
<accession>A0A1A9USK4</accession>
<proteinExistence type="predicted"/>
<dbReference type="Proteomes" id="UP000078200">
    <property type="component" value="Unassembled WGS sequence"/>
</dbReference>
<evidence type="ECO:0000313" key="1">
    <source>
        <dbReference type="EnsemblMetazoa" id="GAUT013936-PA"/>
    </source>
</evidence>
<organism evidence="1 2">
    <name type="scientific">Glossina austeni</name>
    <name type="common">Savannah tsetse fly</name>
    <dbReference type="NCBI Taxonomy" id="7395"/>
    <lineage>
        <taxon>Eukaryota</taxon>
        <taxon>Metazoa</taxon>
        <taxon>Ecdysozoa</taxon>
        <taxon>Arthropoda</taxon>
        <taxon>Hexapoda</taxon>
        <taxon>Insecta</taxon>
        <taxon>Pterygota</taxon>
        <taxon>Neoptera</taxon>
        <taxon>Endopterygota</taxon>
        <taxon>Diptera</taxon>
        <taxon>Brachycera</taxon>
        <taxon>Muscomorpha</taxon>
        <taxon>Hippoboscoidea</taxon>
        <taxon>Glossinidae</taxon>
        <taxon>Glossina</taxon>
    </lineage>
</organism>
<dbReference type="AlphaFoldDB" id="A0A1A9USK4"/>
<reference evidence="1" key="1">
    <citation type="submission" date="2020-05" db="UniProtKB">
        <authorList>
            <consortium name="EnsemblMetazoa"/>
        </authorList>
    </citation>
    <scope>IDENTIFICATION</scope>
    <source>
        <strain evidence="1">TTRI</strain>
    </source>
</reference>
<evidence type="ECO:0000313" key="2">
    <source>
        <dbReference type="Proteomes" id="UP000078200"/>
    </source>
</evidence>
<keyword evidence="2" id="KW-1185">Reference proteome</keyword>
<name>A0A1A9USK4_GLOAU</name>